<feature type="region of interest" description="Disordered" evidence="1">
    <location>
        <begin position="1"/>
        <end position="36"/>
    </location>
</feature>
<keyword evidence="3" id="KW-1185">Reference proteome</keyword>
<gene>
    <name evidence="2" type="ORF">SKAU_G00251770</name>
</gene>
<protein>
    <submittedName>
        <fullName evidence="2">Uncharacterized protein</fullName>
    </submittedName>
</protein>
<evidence type="ECO:0000313" key="3">
    <source>
        <dbReference type="Proteomes" id="UP001152622"/>
    </source>
</evidence>
<evidence type="ECO:0000313" key="2">
    <source>
        <dbReference type="EMBL" id="KAJ8350047.1"/>
    </source>
</evidence>
<feature type="region of interest" description="Disordered" evidence="1">
    <location>
        <begin position="171"/>
        <end position="213"/>
    </location>
</feature>
<accession>A0A9Q1IRZ2</accession>
<reference evidence="2" key="1">
    <citation type="journal article" date="2023" name="Science">
        <title>Genome structures resolve the early diversification of teleost fishes.</title>
        <authorList>
            <person name="Parey E."/>
            <person name="Louis A."/>
            <person name="Montfort J."/>
            <person name="Bouchez O."/>
            <person name="Roques C."/>
            <person name="Iampietro C."/>
            <person name="Lluch J."/>
            <person name="Castinel A."/>
            <person name="Donnadieu C."/>
            <person name="Desvignes T."/>
            <person name="Floi Bucao C."/>
            <person name="Jouanno E."/>
            <person name="Wen M."/>
            <person name="Mejri S."/>
            <person name="Dirks R."/>
            <person name="Jansen H."/>
            <person name="Henkel C."/>
            <person name="Chen W.J."/>
            <person name="Zahm M."/>
            <person name="Cabau C."/>
            <person name="Klopp C."/>
            <person name="Thompson A.W."/>
            <person name="Robinson-Rechavi M."/>
            <person name="Braasch I."/>
            <person name="Lecointre G."/>
            <person name="Bobe J."/>
            <person name="Postlethwait J.H."/>
            <person name="Berthelot C."/>
            <person name="Roest Crollius H."/>
            <person name="Guiguen Y."/>
        </authorList>
    </citation>
    <scope>NUCLEOTIDE SEQUENCE</scope>
    <source>
        <strain evidence="2">WJC10195</strain>
    </source>
</reference>
<dbReference type="EMBL" id="JAINUF010000009">
    <property type="protein sequence ID" value="KAJ8350047.1"/>
    <property type="molecule type" value="Genomic_DNA"/>
</dbReference>
<evidence type="ECO:0000256" key="1">
    <source>
        <dbReference type="SAM" id="MobiDB-lite"/>
    </source>
</evidence>
<dbReference type="Proteomes" id="UP001152622">
    <property type="component" value="Chromosome 9"/>
</dbReference>
<feature type="region of interest" description="Disordered" evidence="1">
    <location>
        <begin position="122"/>
        <end position="150"/>
    </location>
</feature>
<sequence length="213" mass="23313">MQFVQRGKQKSILLPQGRERPPPPSPAARDAQRERGFGRARAACCGRAVSYRWRETAIIAPAENLTAQVAVNGLKGGEATLSFENSQDERTRSRRKTLYKVHVHALSSQPLLLRPCETVPEQKGPRLRAAPAERRGGTRGPMCRAEQSSVSLGAPGLDGEFLSGVVEWRGPSKRSGLSLNLRAQRNRHSPGSEVKMNHWPAPPGLSQPCVDRG</sequence>
<name>A0A9Q1IRZ2_SYNKA</name>
<organism evidence="2 3">
    <name type="scientific">Synaphobranchus kaupii</name>
    <name type="common">Kaup's arrowtooth eel</name>
    <dbReference type="NCBI Taxonomy" id="118154"/>
    <lineage>
        <taxon>Eukaryota</taxon>
        <taxon>Metazoa</taxon>
        <taxon>Chordata</taxon>
        <taxon>Craniata</taxon>
        <taxon>Vertebrata</taxon>
        <taxon>Euteleostomi</taxon>
        <taxon>Actinopterygii</taxon>
        <taxon>Neopterygii</taxon>
        <taxon>Teleostei</taxon>
        <taxon>Anguilliformes</taxon>
        <taxon>Synaphobranchidae</taxon>
        <taxon>Synaphobranchus</taxon>
    </lineage>
</organism>
<comment type="caution">
    <text evidence="2">The sequence shown here is derived from an EMBL/GenBank/DDBJ whole genome shotgun (WGS) entry which is preliminary data.</text>
</comment>
<proteinExistence type="predicted"/>
<dbReference type="AlphaFoldDB" id="A0A9Q1IRZ2"/>